<dbReference type="InterPro" id="IPR013128">
    <property type="entry name" value="Peptidase_C1A"/>
</dbReference>
<dbReference type="EMBL" id="GL378323">
    <property type="protein sequence ID" value="EFJ53006.1"/>
    <property type="molecule type" value="Genomic_DNA"/>
</dbReference>
<accession>D8TH46</accession>
<feature type="domain" description="Peptidase C1A papain C-terminal" evidence="2">
    <location>
        <begin position="34"/>
        <end position="286"/>
    </location>
</feature>
<dbReference type="GO" id="GO:0008234">
    <property type="term" value="F:cysteine-type peptidase activity"/>
    <property type="evidence" value="ECO:0007669"/>
    <property type="project" value="InterPro"/>
</dbReference>
<comment type="similarity">
    <text evidence="1">Belongs to the peptidase C1 family.</text>
</comment>
<dbReference type="InParanoid" id="D8TH46"/>
<proteinExistence type="inferred from homology"/>
<dbReference type="Pfam" id="PF00112">
    <property type="entry name" value="Peptidase_C1"/>
    <property type="match status" value="1"/>
</dbReference>
<gene>
    <name evidence="3" type="ORF">VOLCADRAFT_102625</name>
</gene>
<reference evidence="3 4" key="1">
    <citation type="journal article" date="2010" name="Science">
        <title>Genomic analysis of organismal complexity in the multicellular green alga Volvox carteri.</title>
        <authorList>
            <person name="Prochnik S.E."/>
            <person name="Umen J."/>
            <person name="Nedelcu A.M."/>
            <person name="Hallmann A."/>
            <person name="Miller S.M."/>
            <person name="Nishii I."/>
            <person name="Ferris P."/>
            <person name="Kuo A."/>
            <person name="Mitros T."/>
            <person name="Fritz-Laylin L.K."/>
            <person name="Hellsten U."/>
            <person name="Chapman J."/>
            <person name="Simakov O."/>
            <person name="Rensing S.A."/>
            <person name="Terry A."/>
            <person name="Pangilinan J."/>
            <person name="Kapitonov V."/>
            <person name="Jurka J."/>
            <person name="Salamov A."/>
            <person name="Shapiro H."/>
            <person name="Schmutz J."/>
            <person name="Grimwood J."/>
            <person name="Lindquist E."/>
            <person name="Lucas S."/>
            <person name="Grigoriev I.V."/>
            <person name="Schmitt R."/>
            <person name="Kirk D."/>
            <person name="Rokhsar D.S."/>
        </authorList>
    </citation>
    <scope>NUCLEOTIDE SEQUENCE [LARGE SCALE GENOMIC DNA]</scope>
    <source>
        <strain evidence="4">f. Nagariensis / Eve</strain>
    </source>
</reference>
<dbReference type="Proteomes" id="UP000001058">
    <property type="component" value="Unassembled WGS sequence"/>
</dbReference>
<dbReference type="KEGG" id="vcn:VOLCADRAFT_102625"/>
<dbReference type="GeneID" id="9625568"/>
<dbReference type="SUPFAM" id="SSF54001">
    <property type="entry name" value="Cysteine proteinases"/>
    <property type="match status" value="1"/>
</dbReference>
<dbReference type="STRING" id="3068.D8TH46"/>
<dbReference type="CDD" id="cd02619">
    <property type="entry name" value="Peptidase_C1"/>
    <property type="match status" value="1"/>
</dbReference>
<dbReference type="Gene3D" id="3.90.70.10">
    <property type="entry name" value="Cysteine proteinases"/>
    <property type="match status" value="1"/>
</dbReference>
<dbReference type="AlphaFoldDB" id="D8TH46"/>
<sequence>MSVRQFKLNFKPQPEHQLAEYPKLKLAAGPTEPLPPSKDLAQNWPVKRNQYDVGACVAFASTAAMDYVVRTHRIIPIELSPRFVYYCARVAIDHNSPDEDTGTYTSSAMAALKEFGAAPEGYVCLRPFYMKLRNQFYGQMCTIADAWELCPYGTRGNVPFSEEPSQAAFEKALDFQVLRSARVGTDTRSMKVAIAAGMPVVAGFTCYENLYDDDVQSTGVIKTPKGDRIGGHCVLFVGYDDAKKRFKFRNSWGASWGDAGYGYLPYDYHERSDGWTITKMEENGATIELLKKLGLVVEKPVCVPSKHSGLVVDPTRTVEPAGAGDGRTSKYYMGGIVGQKLRLLSLPLTASEEMQGVVKDFQTGYATTGSAGVIVQKGAWAELTFTMTMRAVTCGQISDMESKLVQNMSEDEKSTYKEAKQHYDGGFNVPVLSWFGVHLGASYDKTEVEKTRNANAHYDKQAKDVAQALEQRTEQWITVSGKLSAQGLSFMPTEASAYIKVAQVKLANGKTLNVVNTDTPDGVQAADNKGTALPTTGQKLNLVSVN</sequence>
<keyword evidence="4" id="KW-1185">Reference proteome</keyword>
<evidence type="ECO:0000313" key="3">
    <source>
        <dbReference type="EMBL" id="EFJ53006.1"/>
    </source>
</evidence>
<dbReference type="InterPro" id="IPR038765">
    <property type="entry name" value="Papain-like_cys_pep_sf"/>
</dbReference>
<evidence type="ECO:0000256" key="1">
    <source>
        <dbReference type="ARBA" id="ARBA00008455"/>
    </source>
</evidence>
<evidence type="ECO:0000259" key="2">
    <source>
        <dbReference type="SMART" id="SM00645"/>
    </source>
</evidence>
<dbReference type="SMART" id="SM00645">
    <property type="entry name" value="Pept_C1"/>
    <property type="match status" value="1"/>
</dbReference>
<dbReference type="GO" id="GO:0006508">
    <property type="term" value="P:proteolysis"/>
    <property type="evidence" value="ECO:0007669"/>
    <property type="project" value="InterPro"/>
</dbReference>
<dbReference type="OrthoDB" id="640249at2759"/>
<dbReference type="eggNOG" id="ENOG502S8PN">
    <property type="taxonomic scope" value="Eukaryota"/>
</dbReference>
<dbReference type="RefSeq" id="XP_002946011.1">
    <property type="nucleotide sequence ID" value="XM_002945965.1"/>
</dbReference>
<dbReference type="InterPro" id="IPR000668">
    <property type="entry name" value="Peptidase_C1A_C"/>
</dbReference>
<dbReference type="PANTHER" id="PTHR12411">
    <property type="entry name" value="CYSTEINE PROTEASE FAMILY C1-RELATED"/>
    <property type="match status" value="1"/>
</dbReference>
<evidence type="ECO:0000313" key="4">
    <source>
        <dbReference type="Proteomes" id="UP000001058"/>
    </source>
</evidence>
<protein>
    <recommendedName>
        <fullName evidence="2">Peptidase C1A papain C-terminal domain-containing protein</fullName>
    </recommendedName>
</protein>
<organism evidence="4">
    <name type="scientific">Volvox carteri f. nagariensis</name>
    <dbReference type="NCBI Taxonomy" id="3068"/>
    <lineage>
        <taxon>Eukaryota</taxon>
        <taxon>Viridiplantae</taxon>
        <taxon>Chlorophyta</taxon>
        <taxon>core chlorophytes</taxon>
        <taxon>Chlorophyceae</taxon>
        <taxon>CS clade</taxon>
        <taxon>Chlamydomonadales</taxon>
        <taxon>Volvocaceae</taxon>
        <taxon>Volvox</taxon>
    </lineage>
</organism>
<name>D8TH46_VOLCA</name>